<gene>
    <name evidence="1" type="ORF">KP79_PYT26188</name>
</gene>
<accession>A0A210QEZ7</accession>
<proteinExistence type="predicted"/>
<keyword evidence="2" id="KW-1185">Reference proteome</keyword>
<dbReference type="AlphaFoldDB" id="A0A210QEZ7"/>
<evidence type="ECO:0000313" key="2">
    <source>
        <dbReference type="Proteomes" id="UP000242188"/>
    </source>
</evidence>
<protein>
    <submittedName>
        <fullName evidence="1">Uncharacterized protein</fullName>
    </submittedName>
</protein>
<sequence length="92" mass="10606">MVQAIRRSLRGIARRMLIPIGDNAISREILSKLDSLFRDISTLHRDPMDLPPHLAVYSSHCYKQQLKMSLSISLQRMHFCDTSSGHPRILTY</sequence>
<organism evidence="1 2">
    <name type="scientific">Mizuhopecten yessoensis</name>
    <name type="common">Japanese scallop</name>
    <name type="synonym">Patinopecten yessoensis</name>
    <dbReference type="NCBI Taxonomy" id="6573"/>
    <lineage>
        <taxon>Eukaryota</taxon>
        <taxon>Metazoa</taxon>
        <taxon>Spiralia</taxon>
        <taxon>Lophotrochozoa</taxon>
        <taxon>Mollusca</taxon>
        <taxon>Bivalvia</taxon>
        <taxon>Autobranchia</taxon>
        <taxon>Pteriomorphia</taxon>
        <taxon>Pectinida</taxon>
        <taxon>Pectinoidea</taxon>
        <taxon>Pectinidae</taxon>
        <taxon>Mizuhopecten</taxon>
    </lineage>
</organism>
<dbReference type="Proteomes" id="UP000242188">
    <property type="component" value="Unassembled WGS sequence"/>
</dbReference>
<name>A0A210QEZ7_MIZYE</name>
<evidence type="ECO:0000313" key="1">
    <source>
        <dbReference type="EMBL" id="OWF47305.1"/>
    </source>
</evidence>
<dbReference type="EMBL" id="NEDP02003953">
    <property type="protein sequence ID" value="OWF47305.1"/>
    <property type="molecule type" value="Genomic_DNA"/>
</dbReference>
<reference evidence="1 2" key="1">
    <citation type="journal article" date="2017" name="Nat. Ecol. Evol.">
        <title>Scallop genome provides insights into evolution of bilaterian karyotype and development.</title>
        <authorList>
            <person name="Wang S."/>
            <person name="Zhang J."/>
            <person name="Jiao W."/>
            <person name="Li J."/>
            <person name="Xun X."/>
            <person name="Sun Y."/>
            <person name="Guo X."/>
            <person name="Huan P."/>
            <person name="Dong B."/>
            <person name="Zhang L."/>
            <person name="Hu X."/>
            <person name="Sun X."/>
            <person name="Wang J."/>
            <person name="Zhao C."/>
            <person name="Wang Y."/>
            <person name="Wang D."/>
            <person name="Huang X."/>
            <person name="Wang R."/>
            <person name="Lv J."/>
            <person name="Li Y."/>
            <person name="Zhang Z."/>
            <person name="Liu B."/>
            <person name="Lu W."/>
            <person name="Hui Y."/>
            <person name="Liang J."/>
            <person name="Zhou Z."/>
            <person name="Hou R."/>
            <person name="Li X."/>
            <person name="Liu Y."/>
            <person name="Li H."/>
            <person name="Ning X."/>
            <person name="Lin Y."/>
            <person name="Zhao L."/>
            <person name="Xing Q."/>
            <person name="Dou J."/>
            <person name="Li Y."/>
            <person name="Mao J."/>
            <person name="Guo H."/>
            <person name="Dou H."/>
            <person name="Li T."/>
            <person name="Mu C."/>
            <person name="Jiang W."/>
            <person name="Fu Q."/>
            <person name="Fu X."/>
            <person name="Miao Y."/>
            <person name="Liu J."/>
            <person name="Yu Q."/>
            <person name="Li R."/>
            <person name="Liao H."/>
            <person name="Li X."/>
            <person name="Kong Y."/>
            <person name="Jiang Z."/>
            <person name="Chourrout D."/>
            <person name="Li R."/>
            <person name="Bao Z."/>
        </authorList>
    </citation>
    <scope>NUCLEOTIDE SEQUENCE [LARGE SCALE GENOMIC DNA]</scope>
    <source>
        <strain evidence="1 2">PY_sf001</strain>
    </source>
</reference>
<comment type="caution">
    <text evidence="1">The sequence shown here is derived from an EMBL/GenBank/DDBJ whole genome shotgun (WGS) entry which is preliminary data.</text>
</comment>